<evidence type="ECO:0000256" key="8">
    <source>
        <dbReference type="ARBA" id="ARBA00023329"/>
    </source>
</evidence>
<sequence length="199" mass="22188">MMSELETLQRKRVALNELVEQGWFSLSQSRYAMGNKGVSSLQYGSQMEPLVRVSASASEDGSCQFQVERITSTKQETADAPYLPIVEDIGPRDQVLRKRKGPVKTEEPTSPEKLPVDEAEPSMPGKAQGIKEAERVASQDPLKWFGILVPQSLRRAQNSFKQGLDLAVEVAELQSSIETTRIQYRTLLAKKQLLLIQGN</sequence>
<accession>A0AAV7LWC3</accession>
<dbReference type="GO" id="GO:0051082">
    <property type="term" value="F:unfolded protein binding"/>
    <property type="evidence" value="ECO:0007669"/>
    <property type="project" value="TreeGrafter"/>
</dbReference>
<dbReference type="Proteomes" id="UP001066276">
    <property type="component" value="Chromosome 10"/>
</dbReference>
<evidence type="ECO:0000256" key="13">
    <source>
        <dbReference type="SAM" id="MobiDB-lite"/>
    </source>
</evidence>
<evidence type="ECO:0000256" key="10">
    <source>
        <dbReference type="ARBA" id="ARBA00064380"/>
    </source>
</evidence>
<organism evidence="14 15">
    <name type="scientific">Pleurodeles waltl</name>
    <name type="common">Iberian ribbed newt</name>
    <dbReference type="NCBI Taxonomy" id="8319"/>
    <lineage>
        <taxon>Eukaryota</taxon>
        <taxon>Metazoa</taxon>
        <taxon>Chordata</taxon>
        <taxon>Craniata</taxon>
        <taxon>Vertebrata</taxon>
        <taxon>Euteleostomi</taxon>
        <taxon>Amphibia</taxon>
        <taxon>Batrachia</taxon>
        <taxon>Caudata</taxon>
        <taxon>Salamandroidea</taxon>
        <taxon>Salamandridae</taxon>
        <taxon>Pleurodelinae</taxon>
        <taxon>Pleurodeles</taxon>
    </lineage>
</organism>
<comment type="subcellular location">
    <subcellularLocation>
        <location evidence="9">Cytoplasmic vesicle</location>
        <location evidence="9">COPI-coated vesicle</location>
    </subcellularLocation>
    <subcellularLocation>
        <location evidence="3">Endoplasmic reticulum-Golgi intermediate compartment</location>
    </subcellularLocation>
    <subcellularLocation>
        <location evidence="1">Endosome</location>
    </subcellularLocation>
    <subcellularLocation>
        <location evidence="2">Lysosome</location>
    </subcellularLocation>
</comment>
<dbReference type="PANTHER" id="PTHR31996">
    <property type="entry name" value="COILED-COIL DOMAIN-CONTAINING PROTEIN 115"/>
    <property type="match status" value="1"/>
</dbReference>
<keyword evidence="7" id="KW-0458">Lysosome</keyword>
<evidence type="ECO:0000313" key="14">
    <source>
        <dbReference type="EMBL" id="KAJ1095561.1"/>
    </source>
</evidence>
<keyword evidence="5" id="KW-0256">Endoplasmic reticulum</keyword>
<dbReference type="FunFam" id="1.10.287.3240:FF:000005">
    <property type="entry name" value="coiled-coil domain-containing protein 115"/>
    <property type="match status" value="1"/>
</dbReference>
<keyword evidence="6" id="KW-0175">Coiled coil</keyword>
<evidence type="ECO:0000256" key="7">
    <source>
        <dbReference type="ARBA" id="ARBA00023228"/>
    </source>
</evidence>
<dbReference type="InterPro" id="IPR040357">
    <property type="entry name" value="Vma22/CCDC115"/>
</dbReference>
<evidence type="ECO:0000256" key="4">
    <source>
        <dbReference type="ARBA" id="ARBA00022753"/>
    </source>
</evidence>
<keyword evidence="8" id="KW-0968">Cytoplasmic vesicle</keyword>
<proteinExistence type="predicted"/>
<dbReference type="AlphaFoldDB" id="A0AAV7LWC3"/>
<dbReference type="PANTHER" id="PTHR31996:SF2">
    <property type="entry name" value="COILED-COIL DOMAIN-CONTAINING PROTEIN 115"/>
    <property type="match status" value="1"/>
</dbReference>
<evidence type="ECO:0000256" key="5">
    <source>
        <dbReference type="ARBA" id="ARBA00022824"/>
    </source>
</evidence>
<keyword evidence="15" id="KW-1185">Reference proteome</keyword>
<dbReference type="GO" id="GO:0070072">
    <property type="term" value="P:vacuolar proton-transporting V-type ATPase complex assembly"/>
    <property type="evidence" value="ECO:0007669"/>
    <property type="project" value="InterPro"/>
</dbReference>
<protein>
    <recommendedName>
        <fullName evidence="11">Vacuolar ATPase assembly protein VMA22</fullName>
    </recommendedName>
    <alternativeName>
        <fullName evidence="12">Coiled-coil domain-containing protein 115</fullName>
    </alternativeName>
</protein>
<name>A0AAV7LWC3_PLEWA</name>
<evidence type="ECO:0000256" key="1">
    <source>
        <dbReference type="ARBA" id="ARBA00004177"/>
    </source>
</evidence>
<evidence type="ECO:0000256" key="12">
    <source>
        <dbReference type="ARBA" id="ARBA00093646"/>
    </source>
</evidence>
<dbReference type="Gene3D" id="1.10.287.3240">
    <property type="match status" value="1"/>
</dbReference>
<feature type="region of interest" description="Disordered" evidence="13">
    <location>
        <begin position="94"/>
        <end position="128"/>
    </location>
</feature>
<dbReference type="EMBL" id="JANPWB010000014">
    <property type="protein sequence ID" value="KAJ1095561.1"/>
    <property type="molecule type" value="Genomic_DNA"/>
</dbReference>
<evidence type="ECO:0000256" key="6">
    <source>
        <dbReference type="ARBA" id="ARBA00023054"/>
    </source>
</evidence>
<evidence type="ECO:0000256" key="3">
    <source>
        <dbReference type="ARBA" id="ARBA00004399"/>
    </source>
</evidence>
<reference evidence="14" key="1">
    <citation type="journal article" date="2022" name="bioRxiv">
        <title>Sequencing and chromosome-scale assembly of the giantPleurodeles waltlgenome.</title>
        <authorList>
            <person name="Brown T."/>
            <person name="Elewa A."/>
            <person name="Iarovenko S."/>
            <person name="Subramanian E."/>
            <person name="Araus A.J."/>
            <person name="Petzold A."/>
            <person name="Susuki M."/>
            <person name="Suzuki K.-i.T."/>
            <person name="Hayashi T."/>
            <person name="Toyoda A."/>
            <person name="Oliveira C."/>
            <person name="Osipova E."/>
            <person name="Leigh N.D."/>
            <person name="Simon A."/>
            <person name="Yun M.H."/>
        </authorList>
    </citation>
    <scope>NUCLEOTIDE SEQUENCE</scope>
    <source>
        <strain evidence="14">20211129_DDA</strain>
        <tissue evidence="14">Liver</tissue>
    </source>
</reference>
<comment type="caution">
    <text evidence="14">The sequence shown here is derived from an EMBL/GenBank/DDBJ whole genome shotgun (WGS) entry which is preliminary data.</text>
</comment>
<evidence type="ECO:0000313" key="15">
    <source>
        <dbReference type="Proteomes" id="UP001066276"/>
    </source>
</evidence>
<evidence type="ECO:0000256" key="2">
    <source>
        <dbReference type="ARBA" id="ARBA00004371"/>
    </source>
</evidence>
<gene>
    <name evidence="14" type="ORF">NDU88_000723</name>
</gene>
<evidence type="ECO:0000256" key="9">
    <source>
        <dbReference type="ARBA" id="ARBA00046287"/>
    </source>
</evidence>
<dbReference type="Pfam" id="PF21730">
    <property type="entry name" value="Vma22_CCDC115"/>
    <property type="match status" value="1"/>
</dbReference>
<dbReference type="GO" id="GO:0005764">
    <property type="term" value="C:lysosome"/>
    <property type="evidence" value="ECO:0007669"/>
    <property type="project" value="UniProtKB-SubCell"/>
</dbReference>
<keyword evidence="4" id="KW-0967">Endosome</keyword>
<dbReference type="GO" id="GO:0030137">
    <property type="term" value="C:COPI-coated vesicle"/>
    <property type="evidence" value="ECO:0007669"/>
    <property type="project" value="UniProtKB-SubCell"/>
</dbReference>
<evidence type="ECO:0000256" key="11">
    <source>
        <dbReference type="ARBA" id="ARBA00093634"/>
    </source>
</evidence>
<comment type="subunit">
    <text evidence="10">Accessory component of the multisubunit proton-transporting vacuolar (V)-ATPase protein pump.</text>
</comment>
<dbReference type="GO" id="GO:0005768">
    <property type="term" value="C:endosome"/>
    <property type="evidence" value="ECO:0007669"/>
    <property type="project" value="UniProtKB-SubCell"/>
</dbReference>
<dbReference type="GO" id="GO:0005793">
    <property type="term" value="C:endoplasmic reticulum-Golgi intermediate compartment"/>
    <property type="evidence" value="ECO:0007669"/>
    <property type="project" value="UniProtKB-SubCell"/>
</dbReference>